<reference evidence="3" key="2">
    <citation type="submission" date="2013-07" db="EMBL/GenBank/DDBJ databases">
        <authorList>
            <consortium name="The Broad Institute Genome Sequencing Platform"/>
            <person name="Cuomo C."/>
            <person name="Litvintseva A."/>
            <person name="Chen Y."/>
            <person name="Heitman J."/>
            <person name="Sun S."/>
            <person name="Springer D."/>
            <person name="Dromer F."/>
            <person name="Young S.K."/>
            <person name="Zeng Q."/>
            <person name="Gargeya S."/>
            <person name="Fitzgerald M."/>
            <person name="Abouelleil A."/>
            <person name="Alvarado L."/>
            <person name="Berlin A.M."/>
            <person name="Chapman S.B."/>
            <person name="Dewar J."/>
            <person name="Goldberg J."/>
            <person name="Griggs A."/>
            <person name="Gujja S."/>
            <person name="Hansen M."/>
            <person name="Howarth C."/>
            <person name="Imamovic A."/>
            <person name="Larimer J."/>
            <person name="McCowan C."/>
            <person name="Murphy C."/>
            <person name="Pearson M."/>
            <person name="Priest M."/>
            <person name="Roberts A."/>
            <person name="Saif S."/>
            <person name="Shea T."/>
            <person name="Sykes S."/>
            <person name="Wortman J."/>
            <person name="Nusbaum C."/>
            <person name="Birren B."/>
        </authorList>
    </citation>
    <scope>NUCLEOTIDE SEQUENCE</scope>
    <source>
        <strain evidence="3">CBS 10737</strain>
    </source>
</reference>
<dbReference type="OrthoDB" id="10625298at2759"/>
<name>A0A1B9I8N6_9TREE</name>
<evidence type="ECO:0000313" key="3">
    <source>
        <dbReference type="EMBL" id="WWC71112.1"/>
    </source>
</evidence>
<evidence type="ECO:0000313" key="4">
    <source>
        <dbReference type="Proteomes" id="UP000094020"/>
    </source>
</evidence>
<reference evidence="3" key="4">
    <citation type="submission" date="2024-02" db="EMBL/GenBank/DDBJ databases">
        <title>Comparative genomics of Cryptococcus and Kwoniella reveals pathogenesis evolution and contrasting modes of karyotype evolution via chromosome fusion or intercentromeric recombination.</title>
        <authorList>
            <person name="Coelho M.A."/>
            <person name="David-Palma M."/>
            <person name="Shea T."/>
            <person name="Bowers K."/>
            <person name="McGinley-Smith S."/>
            <person name="Mohammad A.W."/>
            <person name="Gnirke A."/>
            <person name="Yurkov A.M."/>
            <person name="Nowrousian M."/>
            <person name="Sun S."/>
            <person name="Cuomo C.A."/>
            <person name="Heitman J."/>
        </authorList>
    </citation>
    <scope>NUCLEOTIDE SEQUENCE</scope>
    <source>
        <strain evidence="3">CBS 10737</strain>
    </source>
</reference>
<reference evidence="2" key="1">
    <citation type="submission" date="2013-07" db="EMBL/GenBank/DDBJ databases">
        <title>The Genome Sequence of Cryptococcus pinus CBS10737.</title>
        <authorList>
            <consortium name="The Broad Institute Genome Sequencing Platform"/>
            <person name="Cuomo C."/>
            <person name="Litvintseva A."/>
            <person name="Chen Y."/>
            <person name="Heitman J."/>
            <person name="Sun S."/>
            <person name="Springer D."/>
            <person name="Dromer F."/>
            <person name="Young S.K."/>
            <person name="Zeng Q."/>
            <person name="Gargeya S."/>
            <person name="Fitzgerald M."/>
            <person name="Abouelleil A."/>
            <person name="Alvarado L."/>
            <person name="Berlin A.M."/>
            <person name="Chapman S.B."/>
            <person name="Dewar J."/>
            <person name="Goldberg J."/>
            <person name="Griggs A."/>
            <person name="Gujja S."/>
            <person name="Hansen M."/>
            <person name="Howarth C."/>
            <person name="Imamovic A."/>
            <person name="Larimer J."/>
            <person name="McCowan C."/>
            <person name="Murphy C."/>
            <person name="Pearson M."/>
            <person name="Priest M."/>
            <person name="Roberts A."/>
            <person name="Saif S."/>
            <person name="Shea T."/>
            <person name="Sykes S."/>
            <person name="Wortman J."/>
            <person name="Nusbaum C."/>
            <person name="Birren B."/>
        </authorList>
    </citation>
    <scope>NUCLEOTIDE SEQUENCE [LARGE SCALE GENOMIC DNA]</scope>
    <source>
        <strain evidence="2">CBS 10737</strain>
    </source>
</reference>
<dbReference type="GeneID" id="30170974"/>
<proteinExistence type="predicted"/>
<dbReference type="AlphaFoldDB" id="A0A1B9I8N6"/>
<feature type="region of interest" description="Disordered" evidence="1">
    <location>
        <begin position="113"/>
        <end position="155"/>
    </location>
</feature>
<keyword evidence="4" id="KW-1185">Reference proteome</keyword>
<protein>
    <submittedName>
        <fullName evidence="2">Uncharacterized protein</fullName>
    </submittedName>
</protein>
<feature type="compositionally biased region" description="Polar residues" evidence="1">
    <location>
        <begin position="134"/>
        <end position="147"/>
    </location>
</feature>
<gene>
    <name evidence="2" type="ORF">I206_02605</name>
    <name evidence="3" type="ORF">I206_105065</name>
</gene>
<sequence>MSQDMSFSERQELHEGWIAQCNALTTRNHRNTADGDYLHKIMTFSNLFDNKNGTYNTADYSDEVSNRAEYGLQNRLNEEWVSLRDSVSRNLCSNNLDTAYLRDTMNFSVPFSGPTTAGESSRACPEPRLDNATRIPTTNIDNTTSSKMVGPKKSKFEDQSFNFPERAATHLLDNQTSVEILPLPTWARGQGSLLKRFAPSEFKNDPEVFHYTKDSLYINANSALGWMRQYEGDIIDQVRNEFMIGTFRDGNLAKRTFQRDGPLNRFTRNAMTLAGDDMFHSLAQRSTGSHLPEDENLIVQSWSVKQLDEEINPMVLLEGTKAYMDAWEGVQKGGKKLKKQAIKLAHSSAQKQNNGRGCV</sequence>
<dbReference type="Proteomes" id="UP000094020">
    <property type="component" value="Chromosome 6"/>
</dbReference>
<dbReference type="KEGG" id="kpin:30170974"/>
<evidence type="ECO:0000313" key="2">
    <source>
        <dbReference type="EMBL" id="OCF51889.1"/>
    </source>
</evidence>
<dbReference type="EMBL" id="KV700115">
    <property type="protein sequence ID" value="OCF51889.1"/>
    <property type="molecule type" value="Genomic_DNA"/>
</dbReference>
<dbReference type="RefSeq" id="XP_019013108.1">
    <property type="nucleotide sequence ID" value="XM_019154368.1"/>
</dbReference>
<dbReference type="EMBL" id="CP144524">
    <property type="protein sequence ID" value="WWC71112.1"/>
    <property type="molecule type" value="Genomic_DNA"/>
</dbReference>
<evidence type="ECO:0000256" key="1">
    <source>
        <dbReference type="SAM" id="MobiDB-lite"/>
    </source>
</evidence>
<organism evidence="2">
    <name type="scientific">Kwoniella pini CBS 10737</name>
    <dbReference type="NCBI Taxonomy" id="1296096"/>
    <lineage>
        <taxon>Eukaryota</taxon>
        <taxon>Fungi</taxon>
        <taxon>Dikarya</taxon>
        <taxon>Basidiomycota</taxon>
        <taxon>Agaricomycotina</taxon>
        <taxon>Tremellomycetes</taxon>
        <taxon>Tremellales</taxon>
        <taxon>Cryptococcaceae</taxon>
        <taxon>Kwoniella</taxon>
    </lineage>
</organism>
<accession>A0A1B9I8N6</accession>
<reference evidence="2" key="3">
    <citation type="submission" date="2016-07" db="EMBL/GenBank/DDBJ databases">
        <title>Evolution of pathogenesis and genome organization in the Tremellales.</title>
        <authorList>
            <person name="Cuomo C."/>
            <person name="Litvintseva A."/>
            <person name="Heitman J."/>
            <person name="Chen Y."/>
            <person name="Sun S."/>
            <person name="Springer D."/>
            <person name="Dromer F."/>
            <person name="Young S."/>
            <person name="Zeng Q."/>
            <person name="Chapman S."/>
            <person name="Gujja S."/>
            <person name="Saif S."/>
            <person name="Birren B."/>
        </authorList>
    </citation>
    <scope>NUCLEOTIDE SEQUENCE</scope>
    <source>
        <strain evidence="2">CBS 10737</strain>
    </source>
</reference>